<sequence length="116" mass="13353">MVDRGGCTRNIRLSQVGLSSGCRVEDREGRKKEKKTTRKKKNNKGRERSTTSRIKSKLGWVIIWWSRKWKLVDEEKRKTKWERGQGQARGDTEAKTGTVGQSISLRARDSYCSPVV</sequence>
<organism evidence="2">
    <name type="scientific">Fusarium oxysporum Fo47</name>
    <dbReference type="NCBI Taxonomy" id="660027"/>
    <lineage>
        <taxon>Eukaryota</taxon>
        <taxon>Fungi</taxon>
        <taxon>Dikarya</taxon>
        <taxon>Ascomycota</taxon>
        <taxon>Pezizomycotina</taxon>
        <taxon>Sordariomycetes</taxon>
        <taxon>Hypocreomycetidae</taxon>
        <taxon>Hypocreales</taxon>
        <taxon>Nectriaceae</taxon>
        <taxon>Fusarium</taxon>
        <taxon>Fusarium oxysporum species complex</taxon>
    </lineage>
</organism>
<name>W9JVD9_FUSOX</name>
<proteinExistence type="predicted"/>
<gene>
    <name evidence="2" type="ORF">FOZG_11808</name>
</gene>
<feature type="region of interest" description="Disordered" evidence="1">
    <location>
        <begin position="18"/>
        <end position="52"/>
    </location>
</feature>
<accession>W9JVD9</accession>
<reference evidence="2" key="2">
    <citation type="submission" date="2012-06" db="EMBL/GenBank/DDBJ databases">
        <title>Annotation of the Genome Sequence of Fusarium oxysporum Fo47.</title>
        <authorList>
            <consortium name="The Broad Institute Genomics Platform"/>
            <person name="Ma L.-J."/>
            <person name="Corby-Kistler H."/>
            <person name="Broz K."/>
            <person name="Gale L.R."/>
            <person name="Jonkers W."/>
            <person name="O'Donnell K."/>
            <person name="Ploetz R."/>
            <person name="Steinberg C."/>
            <person name="Schwartz D.C."/>
            <person name="VanEtten H."/>
            <person name="Zhou S."/>
            <person name="Young S.K."/>
            <person name="Zeng Q."/>
            <person name="Gargeya S."/>
            <person name="Fitzgerald M."/>
            <person name="Abouelleil A."/>
            <person name="Alvarado L."/>
            <person name="Chapman S.B."/>
            <person name="Gainer-Dewar J."/>
            <person name="Goldberg J."/>
            <person name="Griggs A."/>
            <person name="Gujja S."/>
            <person name="Hansen M."/>
            <person name="Howarth C."/>
            <person name="Imamovic A."/>
            <person name="Ireland A."/>
            <person name="Larimer J."/>
            <person name="McCowan C."/>
            <person name="Murphy C."/>
            <person name="Pearson M."/>
            <person name="Poon T.W."/>
            <person name="Priest M."/>
            <person name="Roberts A."/>
            <person name="Saif S."/>
            <person name="Shea T."/>
            <person name="Sykes S."/>
            <person name="Wortman J."/>
            <person name="Nusbaum C."/>
            <person name="Birren B."/>
        </authorList>
    </citation>
    <scope>NUCLEOTIDE SEQUENCE</scope>
    <source>
        <strain evidence="2">Fo47</strain>
    </source>
</reference>
<dbReference type="VEuPathDB" id="FungiDB:FOZG_11808"/>
<protein>
    <submittedName>
        <fullName evidence="2">Uncharacterized protein</fullName>
    </submittedName>
</protein>
<dbReference type="HOGENOM" id="CLU_2109147_0_0_1"/>
<dbReference type="EMBL" id="JH717903">
    <property type="protein sequence ID" value="EWZ36036.1"/>
    <property type="molecule type" value="Genomic_DNA"/>
</dbReference>
<dbReference type="Proteomes" id="UP000030766">
    <property type="component" value="Unassembled WGS sequence"/>
</dbReference>
<evidence type="ECO:0000256" key="1">
    <source>
        <dbReference type="SAM" id="MobiDB-lite"/>
    </source>
</evidence>
<feature type="region of interest" description="Disordered" evidence="1">
    <location>
        <begin position="76"/>
        <end position="100"/>
    </location>
</feature>
<evidence type="ECO:0000313" key="2">
    <source>
        <dbReference type="EMBL" id="EWZ36036.1"/>
    </source>
</evidence>
<feature type="compositionally biased region" description="Basic residues" evidence="1">
    <location>
        <begin position="32"/>
        <end position="43"/>
    </location>
</feature>
<reference evidence="2" key="1">
    <citation type="submission" date="2011-06" db="EMBL/GenBank/DDBJ databases">
        <title>The Genome Sequence of Fusarium oxysporum Fo47.</title>
        <authorList>
            <consortium name="The Broad Institute Genome Sequencing Platform"/>
            <person name="Ma L.-J."/>
            <person name="Gale L.R."/>
            <person name="Schwartz D.C."/>
            <person name="Zhou S."/>
            <person name="Corby-Kistler H."/>
            <person name="Young S.K."/>
            <person name="Zeng Q."/>
            <person name="Gargeya S."/>
            <person name="Fitzgerald M."/>
            <person name="Haas B."/>
            <person name="Abouelleil A."/>
            <person name="Alvarado L."/>
            <person name="Arachchi H.M."/>
            <person name="Berlin A."/>
            <person name="Brown A."/>
            <person name="Chapman S.B."/>
            <person name="Chen Z."/>
            <person name="Dunbar C."/>
            <person name="Freedman E."/>
            <person name="Gearin G."/>
            <person name="Gellesch M."/>
            <person name="Goldberg J."/>
            <person name="Griggs A."/>
            <person name="Gujja S."/>
            <person name="Heiman D."/>
            <person name="Howarth C."/>
            <person name="Larson L."/>
            <person name="Lui A."/>
            <person name="MacDonald P.J.P."/>
            <person name="Mehta T."/>
            <person name="Montmayeur A."/>
            <person name="Murphy C."/>
            <person name="Neiman D."/>
            <person name="Pearson M."/>
            <person name="Priest M."/>
            <person name="Roberts A."/>
            <person name="Saif S."/>
            <person name="Shea T."/>
            <person name="Shenoy N."/>
            <person name="Sisk P."/>
            <person name="Stolte C."/>
            <person name="Sykes S."/>
            <person name="Wortman J."/>
            <person name="Nusbaum C."/>
            <person name="Birren B."/>
        </authorList>
    </citation>
    <scope>NUCLEOTIDE SEQUENCE [LARGE SCALE GENOMIC DNA]</scope>
    <source>
        <strain evidence="2">Fo47</strain>
    </source>
</reference>
<dbReference type="AlphaFoldDB" id="W9JVD9"/>